<dbReference type="GO" id="GO:0003677">
    <property type="term" value="F:DNA binding"/>
    <property type="evidence" value="ECO:0007669"/>
    <property type="project" value="UniProtKB-KW"/>
</dbReference>
<keyword evidence="5" id="KW-0539">Nucleus</keyword>
<dbReference type="SUPFAM" id="SSF55455">
    <property type="entry name" value="SRF-like"/>
    <property type="match status" value="1"/>
</dbReference>
<dbReference type="Proteomes" id="UP000807115">
    <property type="component" value="Chromosome 10"/>
</dbReference>
<keyword evidence="4" id="KW-0804">Transcription</keyword>
<evidence type="ECO:0000256" key="3">
    <source>
        <dbReference type="ARBA" id="ARBA00023125"/>
    </source>
</evidence>
<dbReference type="GO" id="GO:0046983">
    <property type="term" value="F:protein dimerization activity"/>
    <property type="evidence" value="ECO:0007669"/>
    <property type="project" value="InterPro"/>
</dbReference>
<evidence type="ECO:0000259" key="6">
    <source>
        <dbReference type="PROSITE" id="PS50066"/>
    </source>
</evidence>
<dbReference type="InterPro" id="IPR002100">
    <property type="entry name" value="TF_MADSbox"/>
</dbReference>
<dbReference type="PANTHER" id="PTHR11945:SF649">
    <property type="entry name" value="MADS-BOX DOMAIN-CONTAINING PROTEIN"/>
    <property type="match status" value="1"/>
</dbReference>
<reference evidence="7" key="1">
    <citation type="journal article" date="2019" name="BMC Genomics">
        <title>A new reference genome for Sorghum bicolor reveals high levels of sequence similarity between sweet and grain genotypes: implications for the genetics of sugar metabolism.</title>
        <authorList>
            <person name="Cooper E.A."/>
            <person name="Brenton Z.W."/>
            <person name="Flinn B.S."/>
            <person name="Jenkins J."/>
            <person name="Shu S."/>
            <person name="Flowers D."/>
            <person name="Luo F."/>
            <person name="Wang Y."/>
            <person name="Xia P."/>
            <person name="Barry K."/>
            <person name="Daum C."/>
            <person name="Lipzen A."/>
            <person name="Yoshinaga Y."/>
            <person name="Schmutz J."/>
            <person name="Saski C."/>
            <person name="Vermerris W."/>
            <person name="Kresovich S."/>
        </authorList>
    </citation>
    <scope>NUCLEOTIDE SEQUENCE</scope>
</reference>
<reference evidence="7" key="2">
    <citation type="submission" date="2020-10" db="EMBL/GenBank/DDBJ databases">
        <authorList>
            <person name="Cooper E.A."/>
            <person name="Brenton Z.W."/>
            <person name="Flinn B.S."/>
            <person name="Jenkins J."/>
            <person name="Shu S."/>
            <person name="Flowers D."/>
            <person name="Luo F."/>
            <person name="Wang Y."/>
            <person name="Xia P."/>
            <person name="Barry K."/>
            <person name="Daum C."/>
            <person name="Lipzen A."/>
            <person name="Yoshinaga Y."/>
            <person name="Schmutz J."/>
            <person name="Saski C."/>
            <person name="Vermerris W."/>
            <person name="Kresovich S."/>
        </authorList>
    </citation>
    <scope>NUCLEOTIDE SEQUENCE</scope>
</reference>
<accession>A0A921Q550</accession>
<dbReference type="SMART" id="SM00432">
    <property type="entry name" value="MADS"/>
    <property type="match status" value="1"/>
</dbReference>
<dbReference type="KEGG" id="sbi:8085379"/>
<name>A0A921Q550_SORBI</name>
<dbReference type="PROSITE" id="PS50066">
    <property type="entry name" value="MADS_BOX_2"/>
    <property type="match status" value="1"/>
</dbReference>
<evidence type="ECO:0000313" key="8">
    <source>
        <dbReference type="Proteomes" id="UP000807115"/>
    </source>
</evidence>
<organism evidence="7 8">
    <name type="scientific">Sorghum bicolor</name>
    <name type="common">Sorghum</name>
    <name type="synonym">Sorghum vulgare</name>
    <dbReference type="NCBI Taxonomy" id="4558"/>
    <lineage>
        <taxon>Eukaryota</taxon>
        <taxon>Viridiplantae</taxon>
        <taxon>Streptophyta</taxon>
        <taxon>Embryophyta</taxon>
        <taxon>Tracheophyta</taxon>
        <taxon>Spermatophyta</taxon>
        <taxon>Magnoliopsida</taxon>
        <taxon>Liliopsida</taxon>
        <taxon>Poales</taxon>
        <taxon>Poaceae</taxon>
        <taxon>PACMAD clade</taxon>
        <taxon>Panicoideae</taxon>
        <taxon>Andropogonodae</taxon>
        <taxon>Andropogoneae</taxon>
        <taxon>Sorghinae</taxon>
        <taxon>Sorghum</taxon>
    </lineage>
</organism>
<evidence type="ECO:0000256" key="4">
    <source>
        <dbReference type="ARBA" id="ARBA00023163"/>
    </source>
</evidence>
<evidence type="ECO:0000256" key="2">
    <source>
        <dbReference type="ARBA" id="ARBA00023015"/>
    </source>
</evidence>
<gene>
    <name evidence="7" type="ORF">BDA96_10G193400</name>
</gene>
<comment type="caution">
    <text evidence="7">The sequence shown here is derived from an EMBL/GenBank/DDBJ whole genome shotgun (WGS) entry which is preliminary data.</text>
</comment>
<dbReference type="AlphaFoldDB" id="A0A921Q550"/>
<dbReference type="PANTHER" id="PTHR11945">
    <property type="entry name" value="MADS BOX PROTEIN"/>
    <property type="match status" value="1"/>
</dbReference>
<sequence>MVRELRRIDNEEQRRSCFRKRRPTLFTMARDISEEFGAHVAVVAFSPTGEAHAFGGPTVDSVLRTHLPADGASSHPPFPSLDAAAETAGEATARVAGLRRDGEETKALVAKEWARVAATREKVKTAQATAQKKNWWEVDAEALGEEELPVFIRALELLKSDVKGRVDVVTSSRLNLPCREKKQQ</sequence>
<feature type="domain" description="MADS-box" evidence="6">
    <location>
        <begin position="4"/>
        <end position="58"/>
    </location>
</feature>
<dbReference type="Gene3D" id="3.40.1810.10">
    <property type="entry name" value="Transcription factor, MADS-box"/>
    <property type="match status" value="1"/>
</dbReference>
<keyword evidence="3" id="KW-0238">DNA-binding</keyword>
<dbReference type="OrthoDB" id="680042at2759"/>
<evidence type="ECO:0000256" key="1">
    <source>
        <dbReference type="ARBA" id="ARBA00004123"/>
    </source>
</evidence>
<dbReference type="Gramene" id="EER89814">
    <property type="protein sequence ID" value="EER89814"/>
    <property type="gene ID" value="SORBI_3010G148400"/>
</dbReference>
<comment type="subcellular location">
    <subcellularLocation>
        <location evidence="1">Nucleus</location>
    </subcellularLocation>
</comment>
<dbReference type="EMBL" id="CM027689">
    <property type="protein sequence ID" value="KAG0514460.1"/>
    <property type="molecule type" value="Genomic_DNA"/>
</dbReference>
<protein>
    <recommendedName>
        <fullName evidence="6">MADS-box domain-containing protein</fullName>
    </recommendedName>
</protein>
<evidence type="ECO:0000313" key="7">
    <source>
        <dbReference type="EMBL" id="KAG0514460.1"/>
    </source>
</evidence>
<keyword evidence="2" id="KW-0805">Transcription regulation</keyword>
<dbReference type="OMA" id="QKENWWE"/>
<dbReference type="GO" id="GO:0005634">
    <property type="term" value="C:nucleus"/>
    <property type="evidence" value="ECO:0007669"/>
    <property type="project" value="UniProtKB-SubCell"/>
</dbReference>
<evidence type="ECO:0000256" key="5">
    <source>
        <dbReference type="ARBA" id="ARBA00023242"/>
    </source>
</evidence>
<dbReference type="Pfam" id="PF00319">
    <property type="entry name" value="SRF-TF"/>
    <property type="match status" value="1"/>
</dbReference>
<proteinExistence type="predicted"/>
<dbReference type="InterPro" id="IPR036879">
    <property type="entry name" value="TF_MADSbox_sf"/>
</dbReference>